<organism evidence="3 4">
    <name type="scientific">Persephonella atlantica</name>
    <dbReference type="NCBI Taxonomy" id="2699429"/>
    <lineage>
        <taxon>Bacteria</taxon>
        <taxon>Pseudomonadati</taxon>
        <taxon>Aquificota</taxon>
        <taxon>Aquificia</taxon>
        <taxon>Aquificales</taxon>
        <taxon>Hydrogenothermaceae</taxon>
        <taxon>Persephonella</taxon>
    </lineage>
</organism>
<evidence type="ECO:0000313" key="3">
    <source>
        <dbReference type="EMBL" id="MBK3332932.1"/>
    </source>
</evidence>
<dbReference type="Proteomes" id="UP000772812">
    <property type="component" value="Unassembled WGS sequence"/>
</dbReference>
<dbReference type="RefSeq" id="WP_200674333.1">
    <property type="nucleotide sequence ID" value="NZ_JAACYA010000002.1"/>
</dbReference>
<accession>A0ABS1GJ29</accession>
<evidence type="ECO:0000259" key="2">
    <source>
        <dbReference type="SMART" id="SM00382"/>
    </source>
</evidence>
<dbReference type="InterPro" id="IPR027417">
    <property type="entry name" value="P-loop_NTPase"/>
</dbReference>
<gene>
    <name evidence="3" type="ORF">GWK41_07610</name>
</gene>
<dbReference type="InterPro" id="IPR041685">
    <property type="entry name" value="AAA_GajA/Old/RecF-like"/>
</dbReference>
<dbReference type="SUPFAM" id="SSF52540">
    <property type="entry name" value="P-loop containing nucleoside triphosphate hydrolases"/>
    <property type="match status" value="1"/>
</dbReference>
<dbReference type="EMBL" id="JAACYA010000002">
    <property type="protein sequence ID" value="MBK3332932.1"/>
    <property type="molecule type" value="Genomic_DNA"/>
</dbReference>
<dbReference type="SMART" id="SM00382">
    <property type="entry name" value="AAA"/>
    <property type="match status" value="1"/>
</dbReference>
<reference evidence="3 4" key="1">
    <citation type="journal article" date="2021" name="Syst. Appl. Microbiol.">
        <title>Persephonella atlantica sp. nov.: How to adapt to physico-chemical gradients in high temperature hydrothermal habitats.</title>
        <authorList>
            <person name="Francois D.X."/>
            <person name="Godfroy A."/>
            <person name="Mathien C."/>
            <person name="Aube J."/>
            <person name="Cathalot C."/>
            <person name="Lesongeur F."/>
            <person name="L'Haridon S."/>
            <person name="Philippon X."/>
            <person name="Roussel E.G."/>
        </authorList>
    </citation>
    <scope>NUCLEOTIDE SEQUENCE [LARGE SCALE GENOMIC DNA]</scope>
    <source>
        <strain evidence="3 4">MO1340</strain>
    </source>
</reference>
<dbReference type="InterPro" id="IPR003593">
    <property type="entry name" value="AAA+_ATPase"/>
</dbReference>
<dbReference type="Gene3D" id="3.40.50.300">
    <property type="entry name" value="P-loop containing nucleotide triphosphate hydrolases"/>
    <property type="match status" value="1"/>
</dbReference>
<feature type="domain" description="AAA+ ATPase" evidence="2">
    <location>
        <begin position="22"/>
        <end position="382"/>
    </location>
</feature>
<protein>
    <submittedName>
        <fullName evidence="3">AAA family ATPase</fullName>
    </submittedName>
</protein>
<dbReference type="InterPro" id="IPR051396">
    <property type="entry name" value="Bact_Antivir_Def_Nuclease"/>
</dbReference>
<dbReference type="InterPro" id="IPR034139">
    <property type="entry name" value="TOPRIM_OLD"/>
</dbReference>
<dbReference type="Pfam" id="PF20469">
    <property type="entry name" value="OLD-like_TOPRIM"/>
    <property type="match status" value="1"/>
</dbReference>
<name>A0ABS1GJ29_9AQUI</name>
<evidence type="ECO:0000313" key="4">
    <source>
        <dbReference type="Proteomes" id="UP000772812"/>
    </source>
</evidence>
<feature type="coiled-coil region" evidence="1">
    <location>
        <begin position="113"/>
        <end position="183"/>
    </location>
</feature>
<dbReference type="PANTHER" id="PTHR43581:SF4">
    <property type="entry name" value="ATP_GTP PHOSPHATASE"/>
    <property type="match status" value="1"/>
</dbReference>
<comment type="caution">
    <text evidence="3">The sequence shown here is derived from an EMBL/GenBank/DDBJ whole genome shotgun (WGS) entry which is preliminary data.</text>
</comment>
<sequence length="603" mass="70913">MKIKKLSVKNFRSLKDLEIEFNEDITCIVGENDAGKTSILDCIRAFSDSETLYKIDPDDFYKNGDYTEEEIVIKLELSNGVEIGKIYQKEKPNNPSVSTYYEKEYLDREIREIKEFFEEKEIIDKQINQLENDDYINFIERLKRLSKNLGETFRINSKVETIISNIENKINENEENNKIKIERGFTISVYYLDGKNIDNIENTIEKLFFSDIKTKIWQETVDIKEEKIPLKDLLDRKIENSLREREKDLSPLEEKLKNYLNKENLKIHVEKNYTNPSLNVSFKVLLKDEYGNAINTQKKGDGTKRRITMALLEEKFKEKINENEIKIFIFDEPDTHLHVKAQRDLLKLFKNYGIDKQIILTTHSPFIINSLKPTQIKFVRLDENLSKVEHFKSENSLEIDKILKEDLGIENILLFFARKILIVEGISEVNFFETLYLKKYGNTPYGDFIKILSANSINNFPQAIELITSVMNFPLKDIYILADNDVRTNTSHKTYNKIHKFVEKGLPENNVFYIGNKEFEDSFSCEDLYNILHDILNKKDCSIEDIEKLKSDSAKFSKDFCDKYQVDKVEELPKALAEYFSKEDNFEKLPQVIKEILNKLRES</sequence>
<dbReference type="Pfam" id="PF13175">
    <property type="entry name" value="AAA_15"/>
    <property type="match status" value="1"/>
</dbReference>
<keyword evidence="1" id="KW-0175">Coiled coil</keyword>
<proteinExistence type="predicted"/>
<keyword evidence="4" id="KW-1185">Reference proteome</keyword>
<dbReference type="PANTHER" id="PTHR43581">
    <property type="entry name" value="ATP/GTP PHOSPHATASE"/>
    <property type="match status" value="1"/>
</dbReference>
<evidence type="ECO:0000256" key="1">
    <source>
        <dbReference type="SAM" id="Coils"/>
    </source>
</evidence>